<dbReference type="PANTHER" id="PTHR38445:SF9">
    <property type="entry name" value="HTH-TYPE TRANSCRIPTIONAL REPRESSOR YTRA"/>
    <property type="match status" value="1"/>
</dbReference>
<dbReference type="PROSITE" id="PS50949">
    <property type="entry name" value="HTH_GNTR"/>
    <property type="match status" value="1"/>
</dbReference>
<gene>
    <name evidence="6" type="ORF">IAG43_32985</name>
</gene>
<evidence type="ECO:0000313" key="7">
    <source>
        <dbReference type="Proteomes" id="UP000516230"/>
    </source>
</evidence>
<dbReference type="Pfam" id="PF00392">
    <property type="entry name" value="GntR"/>
    <property type="match status" value="1"/>
</dbReference>
<evidence type="ECO:0000259" key="5">
    <source>
        <dbReference type="PROSITE" id="PS50949"/>
    </source>
</evidence>
<proteinExistence type="predicted"/>
<dbReference type="AlphaFoldDB" id="A0A7H0I4V5"/>
<geneLocation type="plasmid" evidence="6 7">
    <name>unnamed2</name>
</geneLocation>
<feature type="domain" description="HTH gntR-type" evidence="5">
    <location>
        <begin position="10"/>
        <end position="78"/>
    </location>
</feature>
<feature type="region of interest" description="Disordered" evidence="4">
    <location>
        <begin position="118"/>
        <end position="170"/>
    </location>
</feature>
<dbReference type="GO" id="GO:0003677">
    <property type="term" value="F:DNA binding"/>
    <property type="evidence" value="ECO:0007669"/>
    <property type="project" value="UniProtKB-KW"/>
</dbReference>
<dbReference type="InterPro" id="IPR000524">
    <property type="entry name" value="Tscrpt_reg_HTH_GntR"/>
</dbReference>
<evidence type="ECO:0000256" key="4">
    <source>
        <dbReference type="SAM" id="MobiDB-lite"/>
    </source>
</evidence>
<evidence type="ECO:0000256" key="1">
    <source>
        <dbReference type="ARBA" id="ARBA00023015"/>
    </source>
</evidence>
<keyword evidence="6" id="KW-0614">Plasmid</keyword>
<evidence type="ECO:0000256" key="2">
    <source>
        <dbReference type="ARBA" id="ARBA00023125"/>
    </source>
</evidence>
<dbReference type="Gene3D" id="1.10.10.10">
    <property type="entry name" value="Winged helix-like DNA-binding domain superfamily/Winged helix DNA-binding domain"/>
    <property type="match status" value="1"/>
</dbReference>
<dbReference type="GO" id="GO:0003700">
    <property type="term" value="F:DNA-binding transcription factor activity"/>
    <property type="evidence" value="ECO:0007669"/>
    <property type="project" value="InterPro"/>
</dbReference>
<dbReference type="SUPFAM" id="SSF46785">
    <property type="entry name" value="Winged helix' DNA-binding domain"/>
    <property type="match status" value="1"/>
</dbReference>
<dbReference type="InterPro" id="IPR036390">
    <property type="entry name" value="WH_DNA-bd_sf"/>
</dbReference>
<sequence length="170" mass="17599">MIVIDAASAVPPFEQLRAQLARMIQDGTLAVGARLPTIRRLAADLGLAANTVGRAYRELEEAGLIETRRAAGSYVSAAGGSGREEARRAAGEYAALVARAGIGHDEALRIVRAALNRDAAPPSLTEARGAAPKPPAEGGGAPPDARAAVPAGEREGDTRPQRVTGPPRRR</sequence>
<dbReference type="SMART" id="SM00345">
    <property type="entry name" value="HTH_GNTR"/>
    <property type="match status" value="1"/>
</dbReference>
<dbReference type="InterPro" id="IPR036388">
    <property type="entry name" value="WH-like_DNA-bd_sf"/>
</dbReference>
<evidence type="ECO:0000313" key="6">
    <source>
        <dbReference type="EMBL" id="QNP67821.1"/>
    </source>
</evidence>
<dbReference type="Proteomes" id="UP000516230">
    <property type="component" value="Plasmid unnamed2"/>
</dbReference>
<reference evidence="6 7" key="1">
    <citation type="submission" date="2020-08" db="EMBL/GenBank/DDBJ databases">
        <title>A novel species.</title>
        <authorList>
            <person name="Gao J."/>
        </authorList>
    </citation>
    <scope>NUCLEOTIDE SEQUENCE [LARGE SCALE GENOMIC DNA]</scope>
    <source>
        <strain evidence="6 7">CRPJ-33</strain>
        <plasmid evidence="6 7">unnamed2</plasmid>
    </source>
</reference>
<accession>A0A7H0I4V5</accession>
<keyword evidence="2" id="KW-0238">DNA-binding</keyword>
<organism evidence="6 7">
    <name type="scientific">Streptomyces genisteinicus</name>
    <dbReference type="NCBI Taxonomy" id="2768068"/>
    <lineage>
        <taxon>Bacteria</taxon>
        <taxon>Bacillati</taxon>
        <taxon>Actinomycetota</taxon>
        <taxon>Actinomycetes</taxon>
        <taxon>Kitasatosporales</taxon>
        <taxon>Streptomycetaceae</taxon>
        <taxon>Streptomyces</taxon>
    </lineage>
</organism>
<evidence type="ECO:0000256" key="3">
    <source>
        <dbReference type="ARBA" id="ARBA00023163"/>
    </source>
</evidence>
<protein>
    <submittedName>
        <fullName evidence="6">GntR family transcriptional regulator</fullName>
    </submittedName>
</protein>
<keyword evidence="1" id="KW-0805">Transcription regulation</keyword>
<keyword evidence="7" id="KW-1185">Reference proteome</keyword>
<keyword evidence="3" id="KW-0804">Transcription</keyword>
<dbReference type="EMBL" id="CP060826">
    <property type="protein sequence ID" value="QNP67821.1"/>
    <property type="molecule type" value="Genomic_DNA"/>
</dbReference>
<dbReference type="KEGG" id="sgj:IAG43_32985"/>
<dbReference type="PANTHER" id="PTHR38445">
    <property type="entry name" value="HTH-TYPE TRANSCRIPTIONAL REPRESSOR YTRA"/>
    <property type="match status" value="1"/>
</dbReference>
<dbReference type="CDD" id="cd07377">
    <property type="entry name" value="WHTH_GntR"/>
    <property type="match status" value="1"/>
</dbReference>
<name>A0A7H0I4V5_9ACTN</name>
<feature type="compositionally biased region" description="Low complexity" evidence="4">
    <location>
        <begin position="142"/>
        <end position="151"/>
    </location>
</feature>